<comment type="caution">
    <text evidence="2">The sequence shown here is derived from an EMBL/GenBank/DDBJ whole genome shotgun (WGS) entry which is preliminary data.</text>
</comment>
<evidence type="ECO:0000259" key="1">
    <source>
        <dbReference type="SMART" id="SM00950"/>
    </source>
</evidence>
<dbReference type="Pfam" id="PF02171">
    <property type="entry name" value="Piwi"/>
    <property type="match status" value="1"/>
</dbReference>
<dbReference type="OrthoDB" id="10252740at2759"/>
<dbReference type="InterPro" id="IPR003165">
    <property type="entry name" value="Piwi"/>
</dbReference>
<dbReference type="GO" id="GO:0003676">
    <property type="term" value="F:nucleic acid binding"/>
    <property type="evidence" value="ECO:0007669"/>
    <property type="project" value="InterPro"/>
</dbReference>
<proteinExistence type="predicted"/>
<dbReference type="Proteomes" id="UP000193642">
    <property type="component" value="Unassembled WGS sequence"/>
</dbReference>
<evidence type="ECO:0000313" key="3">
    <source>
        <dbReference type="Proteomes" id="UP000193642"/>
    </source>
</evidence>
<dbReference type="Gene3D" id="3.30.420.10">
    <property type="entry name" value="Ribonuclease H-like superfamily/Ribonuclease H"/>
    <property type="match status" value="1"/>
</dbReference>
<organism evidence="2 3">
    <name type="scientific">Rhizoclosmatium globosum</name>
    <dbReference type="NCBI Taxonomy" id="329046"/>
    <lineage>
        <taxon>Eukaryota</taxon>
        <taxon>Fungi</taxon>
        <taxon>Fungi incertae sedis</taxon>
        <taxon>Chytridiomycota</taxon>
        <taxon>Chytridiomycota incertae sedis</taxon>
        <taxon>Chytridiomycetes</taxon>
        <taxon>Chytridiales</taxon>
        <taxon>Chytriomycetaceae</taxon>
        <taxon>Rhizoclosmatium</taxon>
    </lineage>
</organism>
<protein>
    <recommendedName>
        <fullName evidence="1">Piwi domain-containing protein</fullName>
    </recommendedName>
</protein>
<feature type="non-terminal residue" evidence="2">
    <location>
        <position position="1"/>
    </location>
</feature>
<reference evidence="2 3" key="1">
    <citation type="submission" date="2016-07" db="EMBL/GenBank/DDBJ databases">
        <title>Pervasive Adenine N6-methylation of Active Genes in Fungi.</title>
        <authorList>
            <consortium name="DOE Joint Genome Institute"/>
            <person name="Mondo S.J."/>
            <person name="Dannebaum R.O."/>
            <person name="Kuo R.C."/>
            <person name="Labutti K."/>
            <person name="Haridas S."/>
            <person name="Kuo A."/>
            <person name="Salamov A."/>
            <person name="Ahrendt S.R."/>
            <person name="Lipzen A."/>
            <person name="Sullivan W."/>
            <person name="Andreopoulos W.B."/>
            <person name="Clum A."/>
            <person name="Lindquist E."/>
            <person name="Daum C."/>
            <person name="Ramamoorthy G.K."/>
            <person name="Gryganskyi A."/>
            <person name="Culley D."/>
            <person name="Magnuson J.K."/>
            <person name="James T.Y."/>
            <person name="O'Malley M.A."/>
            <person name="Stajich J.E."/>
            <person name="Spatafora J.W."/>
            <person name="Visel A."/>
            <person name="Grigoriev I.V."/>
        </authorList>
    </citation>
    <scope>NUCLEOTIDE SEQUENCE [LARGE SCALE GENOMIC DNA]</scope>
    <source>
        <strain evidence="2 3">JEL800</strain>
    </source>
</reference>
<dbReference type="SUPFAM" id="SSF53098">
    <property type="entry name" value="Ribonuclease H-like"/>
    <property type="match status" value="1"/>
</dbReference>
<dbReference type="InterPro" id="IPR036397">
    <property type="entry name" value="RNaseH_sf"/>
</dbReference>
<accession>A0A1Y1ZRX4</accession>
<dbReference type="SMART" id="SM00950">
    <property type="entry name" value="Piwi"/>
    <property type="match status" value="1"/>
</dbReference>
<feature type="domain" description="Piwi" evidence="1">
    <location>
        <begin position="4"/>
        <end position="201"/>
    </location>
</feature>
<keyword evidence="3" id="KW-1185">Reference proteome</keyword>
<dbReference type="STRING" id="329046.A0A1Y1ZRX4"/>
<sequence length="250" mass="28788">CSKLTKFFNPSIKVVFCFVDYGWLGAQLPSLSDYWILALKINRIGEGINFVQTEGAMFVAGTIMHPPQYQGQASIGSVVASMDKDGLLKKFETKLRAPSRVIYFRDGVLEENCSYVAKREVDIMKGVTEPHIHDFVLHSGERGESPVNYRVILNESNFNNSELEEMCFKLCRLDTNTRTTALVPAIRYANIVAIRALSYRESRDCRIRAEDFENVVEELKSKMYFSERLSWWWRSCWQSETTRSEPEPEP</sequence>
<dbReference type="PANTHER" id="PTHR22891">
    <property type="entry name" value="EUKARYOTIC TRANSLATION INITIATION FACTOR 2C"/>
    <property type="match status" value="1"/>
</dbReference>
<dbReference type="EMBL" id="MCGO01000356">
    <property type="protein sequence ID" value="ORY12565.1"/>
    <property type="molecule type" value="Genomic_DNA"/>
</dbReference>
<gene>
    <name evidence="2" type="ORF">BCR33DRAFT_752009</name>
</gene>
<dbReference type="InterPro" id="IPR012337">
    <property type="entry name" value="RNaseH-like_sf"/>
</dbReference>
<dbReference type="AlphaFoldDB" id="A0A1Y1ZRX4"/>
<name>A0A1Y1ZRX4_9FUNG</name>
<evidence type="ECO:0000313" key="2">
    <source>
        <dbReference type="EMBL" id="ORY12565.1"/>
    </source>
</evidence>